<dbReference type="VEuPathDB" id="PlasmoDB:POWCR01_140021200"/>
<sequence length="556" mass="65561">MAFVRREIKISPLLALKRVYFSTNVASSKNVNRGTFEYIDISDYNYDNIVEKEKAFLLFGYSDYAYRCFPLLSKLRNICKSEQVEGKDQKRIPLYRLNISNNNMLVHKFHIKSIPIIQLRYKNKLIEEISGHELDDISYLKNIVKRCSSYFHPLYDVNNINDFLSREHELIRSGYAMCSQGCPTSTLRNEEDATSALPNGDDVTSVHLFSSTGEMSNEKEREKHISFVEKVKEYFKGDLLDNLHLRYSCASYILYKKLEILLLEKEKNVHLIKSVMNEIITKHSTYLDINDHYSKIMAKGFLTLFDDAHVSSVEEAIELCNRLETYTGELFVEKNEPNFLKLHMLSFNEPIVTFDNFKKIHQNRVKSIEELLSGEEGKRNTEEFPAKYSSIISEHVERSCYTEERNLHKSGYLKVKYLSRLYRILAVKYENVEEHDKALECALKSYKLTFPFNYEDTEKSKILIENIILYLGAYNKSVLRFLSEFQFLFTDKIFTVVRFPHTRAIKGGRPMMKRGKSGKWLWLSQDWKPRWLRRKTKTILEEEWRCVPDKNVPFWN</sequence>
<name>A0A1C3L4U1_PLAOA</name>
<gene>
    <name evidence="1" type="primary">PowCR01_140021200</name>
    <name evidence="1" type="ORF">POWCR01_140021200</name>
</gene>
<proteinExistence type="predicted"/>
<evidence type="ECO:0008006" key="3">
    <source>
        <dbReference type="Google" id="ProtNLM"/>
    </source>
</evidence>
<dbReference type="SUPFAM" id="SSF52833">
    <property type="entry name" value="Thioredoxin-like"/>
    <property type="match status" value="1"/>
</dbReference>
<evidence type="ECO:0000313" key="1">
    <source>
        <dbReference type="EMBL" id="SBT82350.1"/>
    </source>
</evidence>
<accession>A0A1C3L4U1</accession>
<protein>
    <recommendedName>
        <fullName evidence="3">Thioredoxin domain-containing protein</fullName>
    </recommendedName>
</protein>
<dbReference type="EMBL" id="LT594518">
    <property type="protein sequence ID" value="SBT82350.1"/>
    <property type="molecule type" value="Genomic_DNA"/>
</dbReference>
<dbReference type="OrthoDB" id="370030at2759"/>
<reference evidence="1 2" key="1">
    <citation type="submission" date="2016-06" db="EMBL/GenBank/DDBJ databases">
        <authorList>
            <consortium name="Pathogen Informatics"/>
        </authorList>
    </citation>
    <scope>NUCLEOTIDE SEQUENCE [LARGE SCALE GENOMIC DNA]</scope>
    <source>
        <strain evidence="1">PowCR01</strain>
    </source>
</reference>
<dbReference type="Proteomes" id="UP000243200">
    <property type="component" value="Chromosome 14"/>
</dbReference>
<evidence type="ECO:0000313" key="2">
    <source>
        <dbReference type="Proteomes" id="UP000243200"/>
    </source>
</evidence>
<organism evidence="1 2">
    <name type="scientific">Plasmodium ovale</name>
    <name type="common">malaria parasite P. ovale</name>
    <dbReference type="NCBI Taxonomy" id="36330"/>
    <lineage>
        <taxon>Eukaryota</taxon>
        <taxon>Sar</taxon>
        <taxon>Alveolata</taxon>
        <taxon>Apicomplexa</taxon>
        <taxon>Aconoidasida</taxon>
        <taxon>Haemosporida</taxon>
        <taxon>Plasmodiidae</taxon>
        <taxon>Plasmodium</taxon>
        <taxon>Plasmodium (Plasmodium)</taxon>
    </lineage>
</organism>
<dbReference type="InterPro" id="IPR036249">
    <property type="entry name" value="Thioredoxin-like_sf"/>
</dbReference>
<dbReference type="AlphaFoldDB" id="A0A1C3L4U1"/>
<dbReference type="VEuPathDB" id="PlasmoDB:PocGH01_14026700"/>